<dbReference type="AlphaFoldDB" id="A0A366HDA2"/>
<feature type="transmembrane region" description="Helical" evidence="1">
    <location>
        <begin position="7"/>
        <end position="30"/>
    </location>
</feature>
<keyword evidence="1" id="KW-0812">Transmembrane</keyword>
<keyword evidence="1" id="KW-0472">Membrane</keyword>
<evidence type="ECO:0000256" key="1">
    <source>
        <dbReference type="SAM" id="Phobius"/>
    </source>
</evidence>
<dbReference type="EMBL" id="QNRR01000008">
    <property type="protein sequence ID" value="RBP40357.1"/>
    <property type="molecule type" value="Genomic_DNA"/>
</dbReference>
<evidence type="ECO:0008006" key="4">
    <source>
        <dbReference type="Google" id="ProtNLM"/>
    </source>
</evidence>
<sequence>MTYTFPTWVPLLAIAVAVIAAVVGFIFYRLRLPTRLVLIASAIALIAGGIFAPMLAMDKVILDDEKLEQTTGFWFSPTVKGFRLAEVEQVTIGTKRDRKNRVVEVWFVQKKDGSAAEIDPGDLRENNGPDIVKRLREKGIRIR</sequence>
<keyword evidence="1" id="KW-1133">Transmembrane helix</keyword>
<comment type="caution">
    <text evidence="2">The sequence shown here is derived from an EMBL/GenBank/DDBJ whole genome shotgun (WGS) entry which is preliminary data.</text>
</comment>
<proteinExistence type="predicted"/>
<accession>A0A366HDA2</accession>
<keyword evidence="3" id="KW-1185">Reference proteome</keyword>
<dbReference type="RefSeq" id="WP_113960231.1">
    <property type="nucleotide sequence ID" value="NZ_QNRR01000008.1"/>
</dbReference>
<feature type="transmembrane region" description="Helical" evidence="1">
    <location>
        <begin position="36"/>
        <end position="56"/>
    </location>
</feature>
<gene>
    <name evidence="2" type="ORF">DES53_10864</name>
</gene>
<dbReference type="Proteomes" id="UP000253426">
    <property type="component" value="Unassembled WGS sequence"/>
</dbReference>
<dbReference type="OrthoDB" id="9842778at2"/>
<evidence type="ECO:0000313" key="2">
    <source>
        <dbReference type="EMBL" id="RBP40357.1"/>
    </source>
</evidence>
<protein>
    <recommendedName>
        <fullName evidence="4">PH (Pleckstrin Homology) domain-containing protein</fullName>
    </recommendedName>
</protein>
<organism evidence="2 3">
    <name type="scientific">Roseimicrobium gellanilyticum</name>
    <dbReference type="NCBI Taxonomy" id="748857"/>
    <lineage>
        <taxon>Bacteria</taxon>
        <taxon>Pseudomonadati</taxon>
        <taxon>Verrucomicrobiota</taxon>
        <taxon>Verrucomicrobiia</taxon>
        <taxon>Verrucomicrobiales</taxon>
        <taxon>Verrucomicrobiaceae</taxon>
        <taxon>Roseimicrobium</taxon>
    </lineage>
</organism>
<reference evidence="2 3" key="1">
    <citation type="submission" date="2018-06" db="EMBL/GenBank/DDBJ databases">
        <title>Genomic Encyclopedia of Type Strains, Phase IV (KMG-IV): sequencing the most valuable type-strain genomes for metagenomic binning, comparative biology and taxonomic classification.</title>
        <authorList>
            <person name="Goeker M."/>
        </authorList>
    </citation>
    <scope>NUCLEOTIDE SEQUENCE [LARGE SCALE GENOMIC DNA]</scope>
    <source>
        <strain evidence="2 3">DSM 25532</strain>
    </source>
</reference>
<evidence type="ECO:0000313" key="3">
    <source>
        <dbReference type="Proteomes" id="UP000253426"/>
    </source>
</evidence>
<name>A0A366HDA2_9BACT</name>